<keyword evidence="2" id="KW-1185">Reference proteome</keyword>
<name>A0A383VNJ4_TETOB</name>
<organism evidence="1 2">
    <name type="scientific">Tetradesmus obliquus</name>
    <name type="common">Green alga</name>
    <name type="synonym">Acutodesmus obliquus</name>
    <dbReference type="NCBI Taxonomy" id="3088"/>
    <lineage>
        <taxon>Eukaryota</taxon>
        <taxon>Viridiplantae</taxon>
        <taxon>Chlorophyta</taxon>
        <taxon>core chlorophytes</taxon>
        <taxon>Chlorophyceae</taxon>
        <taxon>CS clade</taxon>
        <taxon>Sphaeropleales</taxon>
        <taxon>Scenedesmaceae</taxon>
        <taxon>Tetradesmus</taxon>
    </lineage>
</organism>
<accession>A0A383VNJ4</accession>
<sequence>MAVSLCQPYRGSKRYKQMVDYYQWKLERRYERSMTYKSTAFCHDALVWWTVLYQLLRLAQLAESMMSGMR</sequence>
<evidence type="ECO:0000313" key="2">
    <source>
        <dbReference type="Proteomes" id="UP000256970"/>
    </source>
</evidence>
<dbReference type="EMBL" id="FNXT01000693">
    <property type="protein sequence ID" value="SZX66304.1"/>
    <property type="molecule type" value="Genomic_DNA"/>
</dbReference>
<dbReference type="AlphaFoldDB" id="A0A383VNJ4"/>
<evidence type="ECO:0000313" key="1">
    <source>
        <dbReference type="EMBL" id="SZX66304.1"/>
    </source>
</evidence>
<protein>
    <submittedName>
        <fullName evidence="1">Uncharacterized protein</fullName>
    </submittedName>
</protein>
<dbReference type="Proteomes" id="UP000256970">
    <property type="component" value="Unassembled WGS sequence"/>
</dbReference>
<reference evidence="1 2" key="1">
    <citation type="submission" date="2016-10" db="EMBL/GenBank/DDBJ databases">
        <authorList>
            <person name="Cai Z."/>
        </authorList>
    </citation>
    <scope>NUCLEOTIDE SEQUENCE [LARGE SCALE GENOMIC DNA]</scope>
</reference>
<gene>
    <name evidence="1" type="ORF">BQ4739_LOCUS6733</name>
</gene>
<dbReference type="OrthoDB" id="10531710at2759"/>
<proteinExistence type="predicted"/>